<gene>
    <name evidence="1" type="ORF">AmaxDRAFT_2337</name>
</gene>
<evidence type="ECO:0000313" key="1">
    <source>
        <dbReference type="EMBL" id="EDZ94931.1"/>
    </source>
</evidence>
<accession>B5W0P3</accession>
<organism evidence="1 2">
    <name type="scientific">Limnospira maxima CS-328</name>
    <dbReference type="NCBI Taxonomy" id="513049"/>
    <lineage>
        <taxon>Bacteria</taxon>
        <taxon>Bacillati</taxon>
        <taxon>Cyanobacteriota</taxon>
        <taxon>Cyanophyceae</taxon>
        <taxon>Oscillatoriophycideae</taxon>
        <taxon>Oscillatoriales</taxon>
        <taxon>Sirenicapillariaceae</taxon>
        <taxon>Limnospira</taxon>
    </lineage>
</organism>
<evidence type="ECO:0000313" key="2">
    <source>
        <dbReference type="Proteomes" id="UP000004061"/>
    </source>
</evidence>
<dbReference type="EMBL" id="ABYK01000014">
    <property type="protein sequence ID" value="EDZ94931.1"/>
    <property type="molecule type" value="Genomic_DNA"/>
</dbReference>
<proteinExistence type="predicted"/>
<comment type="caution">
    <text evidence="1">The sequence shown here is derived from an EMBL/GenBank/DDBJ whole genome shotgun (WGS) entry which is preliminary data.</text>
</comment>
<name>B5W0P3_LIMMA</name>
<dbReference type="AlphaFoldDB" id="B5W0P3"/>
<reference evidence="1 2" key="1">
    <citation type="journal article" date="2011" name="Appl. Environ. Microbiol.">
        <title>Contribution of a Sodium Ion Gradient to Energy Conservation during Fermentation in the Cyanobacterium Arthrospira (Spirulina) maxima CS-328.</title>
        <authorList>
            <person name="Carrieri D."/>
            <person name="Ananyev G."/>
            <person name="Lenz O."/>
            <person name="Bryant D.A."/>
            <person name="Dismukes G.C."/>
        </authorList>
    </citation>
    <scope>NUCLEOTIDE SEQUENCE [LARGE SCALE GENOMIC DNA]</scope>
    <source>
        <strain evidence="1 2">CS-328</strain>
    </source>
</reference>
<dbReference type="Proteomes" id="UP000004061">
    <property type="component" value="Unassembled WGS sequence"/>
</dbReference>
<keyword evidence="2" id="KW-1185">Reference proteome</keyword>
<protein>
    <submittedName>
        <fullName evidence="1">Uncharacterized protein</fullName>
    </submittedName>
</protein>
<sequence length="38" mass="4271">MKRIFGEFLEAPSTSNEFLVIGLSPTSVETKVDKLWSI</sequence>